<gene>
    <name evidence="2" type="ORF">CWC20_19885</name>
</gene>
<accession>A0ABY2VSI4</accession>
<keyword evidence="1" id="KW-0472">Membrane</keyword>
<reference evidence="3" key="1">
    <citation type="submission" date="2019-06" db="EMBL/GenBank/DDBJ databases">
        <title>Co-occurence of chitin degradation, pigmentation and bioactivity in marine Pseudoalteromonas.</title>
        <authorList>
            <person name="Sonnenschein E.C."/>
            <person name="Bech P.K."/>
        </authorList>
    </citation>
    <scope>NUCLEOTIDE SEQUENCE [LARGE SCALE GENOMIC DNA]</scope>
    <source>
        <strain evidence="3">S3895</strain>
    </source>
</reference>
<evidence type="ECO:0000256" key="1">
    <source>
        <dbReference type="SAM" id="Phobius"/>
    </source>
</evidence>
<keyword evidence="1" id="KW-1133">Transmembrane helix</keyword>
<keyword evidence="1" id="KW-0812">Transmembrane</keyword>
<proteinExistence type="predicted"/>
<name>A0ABY2VSI4_9GAMM</name>
<keyword evidence="3" id="KW-1185">Reference proteome</keyword>
<evidence type="ECO:0000313" key="3">
    <source>
        <dbReference type="Proteomes" id="UP000307164"/>
    </source>
</evidence>
<sequence>MHGAIRCGVKFQQARRKVAPSFNYITAIFMATPPPVGEASCLALFRFYTSHYLGFIPRINLALYLVLFKCAAPSGVVLNTNKRDVKSRLRLIT</sequence>
<dbReference type="EMBL" id="PNBW01000146">
    <property type="protein sequence ID" value="TMO70048.1"/>
    <property type="molecule type" value="Genomic_DNA"/>
</dbReference>
<dbReference type="Proteomes" id="UP000307164">
    <property type="component" value="Unassembled WGS sequence"/>
</dbReference>
<feature type="transmembrane region" description="Helical" evidence="1">
    <location>
        <begin position="21"/>
        <end position="49"/>
    </location>
</feature>
<organism evidence="2 3">
    <name type="scientific">Pseudoalteromonas aurantia</name>
    <dbReference type="NCBI Taxonomy" id="43654"/>
    <lineage>
        <taxon>Bacteria</taxon>
        <taxon>Pseudomonadati</taxon>
        <taxon>Pseudomonadota</taxon>
        <taxon>Gammaproteobacteria</taxon>
        <taxon>Alteromonadales</taxon>
        <taxon>Pseudoalteromonadaceae</taxon>
        <taxon>Pseudoalteromonas</taxon>
    </lineage>
</organism>
<feature type="transmembrane region" description="Helical" evidence="1">
    <location>
        <begin position="61"/>
        <end position="80"/>
    </location>
</feature>
<evidence type="ECO:0000313" key="2">
    <source>
        <dbReference type="EMBL" id="TMO70048.1"/>
    </source>
</evidence>
<protein>
    <submittedName>
        <fullName evidence="2">Uncharacterized protein</fullName>
    </submittedName>
</protein>
<comment type="caution">
    <text evidence="2">The sequence shown here is derived from an EMBL/GenBank/DDBJ whole genome shotgun (WGS) entry which is preliminary data.</text>
</comment>